<organism evidence="1 2">
    <name type="scientific">Vibrio splendidus</name>
    <dbReference type="NCBI Taxonomy" id="29497"/>
    <lineage>
        <taxon>Bacteria</taxon>
        <taxon>Pseudomonadati</taxon>
        <taxon>Pseudomonadota</taxon>
        <taxon>Gammaproteobacteria</taxon>
        <taxon>Vibrionales</taxon>
        <taxon>Vibrionaceae</taxon>
        <taxon>Vibrio</taxon>
    </lineage>
</organism>
<sequence>MNNNYWMMNLCLIGLTACGGGGSSSPSAPASSYISTNQYMPAQHNAVWQYSDDNTGQSYQVTSSPVTIDANGIETFSLNWVHSGFTQSFEYKDDQLNLKGLTFNQVWVNGVHYKAHFDISNTPFTLLPAYAELGGRLDTSYTSAVTTITPDIGPAYTNVLPIWKNHGIETIVTQHGYYEAVHIEFTLAFDVTVDTPAYGTINLDQVSLMQELWFSPGIGIVKIKDTSSSITYPAELSLDSFNRYRDQDDEIAPLPVAIEIDEKSPWKNLHKAFGIEAFYGTWTETTNQCSPVPSDNARYQLALSQDSYTLTKVTYQDGDCSINGTNVFKTESVKSGDYTFINNGQPSNTLSLKLSVQSESLREQRPDSPWSNYYDGTSGVEESISLKKTGDNQLKFEIYDWGSMHTHTLNYAP</sequence>
<protein>
    <submittedName>
        <fullName evidence="1">Uncharacterized protein</fullName>
    </submittedName>
</protein>
<comment type="caution">
    <text evidence="1">The sequence shown here is derived from an EMBL/GenBank/DDBJ whole genome shotgun (WGS) entry which is preliminary data.</text>
</comment>
<dbReference type="Proteomes" id="UP000235405">
    <property type="component" value="Unassembled WGS sequence"/>
</dbReference>
<gene>
    <name evidence="1" type="ORF">BCV19_21245</name>
</gene>
<dbReference type="EMBL" id="MCSW01000016">
    <property type="protein sequence ID" value="PMF34548.1"/>
    <property type="molecule type" value="Genomic_DNA"/>
</dbReference>
<proteinExistence type="predicted"/>
<evidence type="ECO:0000313" key="1">
    <source>
        <dbReference type="EMBL" id="PMF34548.1"/>
    </source>
</evidence>
<evidence type="ECO:0000313" key="2">
    <source>
        <dbReference type="Proteomes" id="UP000235405"/>
    </source>
</evidence>
<name>A0A2N7CKJ3_VIBSP</name>
<dbReference type="AlphaFoldDB" id="A0A2N7CKJ3"/>
<dbReference type="Gene3D" id="2.40.360.20">
    <property type="match status" value="1"/>
</dbReference>
<dbReference type="RefSeq" id="WP_102481629.1">
    <property type="nucleotide sequence ID" value="NZ_MCSW01000016.1"/>
</dbReference>
<reference evidence="2" key="1">
    <citation type="submission" date="2016-07" db="EMBL/GenBank/DDBJ databases">
        <title>Nontailed viruses are major unrecognized killers of bacteria in the ocean.</title>
        <authorList>
            <person name="Kauffman K."/>
            <person name="Hussain F."/>
            <person name="Yang J."/>
            <person name="Arevalo P."/>
            <person name="Brown J."/>
            <person name="Cutler M."/>
            <person name="Kelly L."/>
            <person name="Polz M.F."/>
        </authorList>
    </citation>
    <scope>NUCLEOTIDE SEQUENCE [LARGE SCALE GENOMIC DNA]</scope>
    <source>
        <strain evidence="2">10N.286.54.F3</strain>
    </source>
</reference>
<accession>A0A2N7CKJ3</accession>